<name>A0A9X2KHJ1_9MICC</name>
<feature type="transmembrane region" description="Helical" evidence="1">
    <location>
        <begin position="24"/>
        <end position="44"/>
    </location>
</feature>
<dbReference type="AlphaFoldDB" id="A0A9X2KHJ1"/>
<accession>A0A9X2KHJ1</accession>
<sequence length="180" mass="19381">MSVTDQHQPTSQTTVRYSGVRIQLLLFGLYLVLAGIWLGLGLLHPSWWPLALGLAWVVIAAIQAGSLIMVWRRHRLHQRHDSSSTAACSTDAGYGWSPSKRGFVIGAVSMFLSTILPLTIATAGSVFFPPGIQAERNPLMGSWVSVGLALFAVLVFVGALCWVISAGFYLAGKTSRSKAP</sequence>
<feature type="transmembrane region" description="Helical" evidence="1">
    <location>
        <begin position="50"/>
        <end position="71"/>
    </location>
</feature>
<proteinExistence type="predicted"/>
<keyword evidence="1" id="KW-1133">Transmembrane helix</keyword>
<feature type="transmembrane region" description="Helical" evidence="1">
    <location>
        <begin position="148"/>
        <end position="171"/>
    </location>
</feature>
<keyword evidence="1" id="KW-0472">Membrane</keyword>
<dbReference type="Proteomes" id="UP001139502">
    <property type="component" value="Unassembled WGS sequence"/>
</dbReference>
<evidence type="ECO:0000313" key="3">
    <source>
        <dbReference type="Proteomes" id="UP001139502"/>
    </source>
</evidence>
<feature type="transmembrane region" description="Helical" evidence="1">
    <location>
        <begin position="103"/>
        <end position="128"/>
    </location>
</feature>
<protein>
    <submittedName>
        <fullName evidence="2">DUF4381 domain-containing protein</fullName>
    </submittedName>
</protein>
<keyword evidence="1" id="KW-0812">Transmembrane</keyword>
<comment type="caution">
    <text evidence="2">The sequence shown here is derived from an EMBL/GenBank/DDBJ whole genome shotgun (WGS) entry which is preliminary data.</text>
</comment>
<dbReference type="EMBL" id="JANAFB010000006">
    <property type="protein sequence ID" value="MCP3425228.1"/>
    <property type="molecule type" value="Genomic_DNA"/>
</dbReference>
<gene>
    <name evidence="2" type="ORF">NBM05_04095</name>
</gene>
<evidence type="ECO:0000256" key="1">
    <source>
        <dbReference type="SAM" id="Phobius"/>
    </source>
</evidence>
<reference evidence="2" key="1">
    <citation type="submission" date="2022-06" db="EMBL/GenBank/DDBJ databases">
        <title>Rothia sp. isolated from sandalwood seedling.</title>
        <authorList>
            <person name="Tuikhar N."/>
            <person name="Kirdat K."/>
            <person name="Thorat V."/>
            <person name="Swetha P."/>
            <person name="Padma S."/>
            <person name="Sundararaj R."/>
            <person name="Yadav A."/>
        </authorList>
    </citation>
    <scope>NUCLEOTIDE SEQUENCE</scope>
    <source>
        <strain evidence="2">AR01</strain>
    </source>
</reference>
<keyword evidence="3" id="KW-1185">Reference proteome</keyword>
<dbReference type="RefSeq" id="WP_254165308.1">
    <property type="nucleotide sequence ID" value="NZ_JANAFB010000006.1"/>
</dbReference>
<organism evidence="2 3">
    <name type="scientific">Rothia santali</name>
    <dbReference type="NCBI Taxonomy" id="2949643"/>
    <lineage>
        <taxon>Bacteria</taxon>
        <taxon>Bacillati</taxon>
        <taxon>Actinomycetota</taxon>
        <taxon>Actinomycetes</taxon>
        <taxon>Micrococcales</taxon>
        <taxon>Micrococcaceae</taxon>
        <taxon>Rothia</taxon>
    </lineage>
</organism>
<evidence type="ECO:0000313" key="2">
    <source>
        <dbReference type="EMBL" id="MCP3425228.1"/>
    </source>
</evidence>